<dbReference type="InterPro" id="IPR011009">
    <property type="entry name" value="Kinase-like_dom_sf"/>
</dbReference>
<dbReference type="Proteomes" id="UP001338125">
    <property type="component" value="Unassembled WGS sequence"/>
</dbReference>
<protein>
    <recommendedName>
        <fullName evidence="1">Aminoglycoside phosphotransferase domain-containing protein</fullName>
    </recommendedName>
</protein>
<accession>A0ABR0SXD5</accession>
<feature type="domain" description="Aminoglycoside phosphotransferase" evidence="1">
    <location>
        <begin position="136"/>
        <end position="221"/>
    </location>
</feature>
<dbReference type="Gene3D" id="3.90.1200.10">
    <property type="match status" value="1"/>
</dbReference>
<name>A0ABR0SXD5_9HYPO</name>
<comment type="caution">
    <text evidence="2">The sequence shown here is derived from an EMBL/GenBank/DDBJ whole genome shotgun (WGS) entry which is preliminary data.</text>
</comment>
<dbReference type="PANTHER" id="PTHR21310:SF59">
    <property type="entry name" value="AMINOGLYCOSIDE PHOSPHOTRANSFERASE DOMAIN-CONTAINING PROTEIN"/>
    <property type="match status" value="1"/>
</dbReference>
<organism evidence="2 3">
    <name type="scientific">Cladobotryum mycophilum</name>
    <dbReference type="NCBI Taxonomy" id="491253"/>
    <lineage>
        <taxon>Eukaryota</taxon>
        <taxon>Fungi</taxon>
        <taxon>Dikarya</taxon>
        <taxon>Ascomycota</taxon>
        <taxon>Pezizomycotina</taxon>
        <taxon>Sordariomycetes</taxon>
        <taxon>Hypocreomycetidae</taxon>
        <taxon>Hypocreales</taxon>
        <taxon>Hypocreaceae</taxon>
        <taxon>Cladobotryum</taxon>
    </lineage>
</organism>
<sequence>MKPVIHSLRDSIDDFFKSHSDITQEECDQFAIDLIGGPVAPLSVQGFRTPFSDLDAKLLDAARQIHGKLVATCSFRGRIGQGSLLIYSMEKLPGIPYISAAPLYRKGPEAELLQLKRSTTVEDFALFFADSWKGRQSLPADAMDKLHADYHLRFERLAQSLPSRFQRNLKDVRSSLPRLFSPEYPLAVNHGDLSQTNILIDPDGGHITGIIDRTEARISPFGIPLWEVDSVLGYMNSGGWHYHDGYLELRALFWQTFEGAVGSVSYETRCLIDVARMAGLFLRYGFASDGDGQQVVREDDPSFMYLDAFCALENPAARLKSDKIQERDRLKLGIPSDDHGGPLFDSPVSVPASIAWGWGYPLQPFAMESTKKNIKPGDLCR</sequence>
<keyword evidence="3" id="KW-1185">Reference proteome</keyword>
<dbReference type="Pfam" id="PF01636">
    <property type="entry name" value="APH"/>
    <property type="match status" value="1"/>
</dbReference>
<dbReference type="PANTHER" id="PTHR21310">
    <property type="entry name" value="AMINOGLYCOSIDE PHOSPHOTRANSFERASE-RELATED-RELATED"/>
    <property type="match status" value="1"/>
</dbReference>
<gene>
    <name evidence="2" type="ORF">PT974_02150</name>
</gene>
<reference evidence="2 3" key="1">
    <citation type="submission" date="2024-01" db="EMBL/GenBank/DDBJ databases">
        <title>Complete genome of Cladobotryum mycophilum ATHUM6906.</title>
        <authorList>
            <person name="Christinaki A.C."/>
            <person name="Myridakis A.I."/>
            <person name="Kouvelis V.N."/>
        </authorList>
    </citation>
    <scope>NUCLEOTIDE SEQUENCE [LARGE SCALE GENOMIC DNA]</scope>
    <source>
        <strain evidence="2 3">ATHUM6906</strain>
    </source>
</reference>
<evidence type="ECO:0000313" key="3">
    <source>
        <dbReference type="Proteomes" id="UP001338125"/>
    </source>
</evidence>
<dbReference type="EMBL" id="JAVFKD010000002">
    <property type="protein sequence ID" value="KAK5996807.1"/>
    <property type="molecule type" value="Genomic_DNA"/>
</dbReference>
<evidence type="ECO:0000259" key="1">
    <source>
        <dbReference type="Pfam" id="PF01636"/>
    </source>
</evidence>
<dbReference type="InterPro" id="IPR002575">
    <property type="entry name" value="Aminoglycoside_PTrfase"/>
</dbReference>
<dbReference type="InterPro" id="IPR051678">
    <property type="entry name" value="AGP_Transferase"/>
</dbReference>
<proteinExistence type="predicted"/>
<dbReference type="SUPFAM" id="SSF56112">
    <property type="entry name" value="Protein kinase-like (PK-like)"/>
    <property type="match status" value="1"/>
</dbReference>
<evidence type="ECO:0000313" key="2">
    <source>
        <dbReference type="EMBL" id="KAK5996807.1"/>
    </source>
</evidence>